<evidence type="ECO:0000256" key="11">
    <source>
        <dbReference type="SAM" id="MobiDB-lite"/>
    </source>
</evidence>
<evidence type="ECO:0000256" key="5">
    <source>
        <dbReference type="ARBA" id="ARBA00022552"/>
    </source>
</evidence>
<dbReference type="GO" id="GO:0006364">
    <property type="term" value="P:rRNA processing"/>
    <property type="evidence" value="ECO:0007669"/>
    <property type="project" value="UniProtKB-KW"/>
</dbReference>
<dbReference type="InterPro" id="IPR036882">
    <property type="entry name" value="Alba-like_dom_sf"/>
</dbReference>
<dbReference type="AlphaFoldDB" id="A0A8J9ZVA3"/>
<dbReference type="PANTHER" id="PTHR15314:SF1">
    <property type="entry name" value="RIBONUCLEASE P PROTEIN SUBUNIT P20"/>
    <property type="match status" value="1"/>
</dbReference>
<dbReference type="PANTHER" id="PTHR15314">
    <property type="entry name" value="RIBONUCLEASE P PROTEIN SUBUNIT P20"/>
    <property type="match status" value="1"/>
</dbReference>
<keyword evidence="13" id="KW-1185">Reference proteome</keyword>
<evidence type="ECO:0000256" key="4">
    <source>
        <dbReference type="ARBA" id="ARBA00022490"/>
    </source>
</evidence>
<proteinExistence type="inferred from homology"/>
<dbReference type="Proteomes" id="UP000838412">
    <property type="component" value="Chromosome 4"/>
</dbReference>
<dbReference type="Pfam" id="PF12328">
    <property type="entry name" value="Rpp20"/>
    <property type="match status" value="1"/>
</dbReference>
<evidence type="ECO:0000256" key="3">
    <source>
        <dbReference type="ARBA" id="ARBA00008018"/>
    </source>
</evidence>
<reference evidence="12" key="1">
    <citation type="submission" date="2022-01" db="EMBL/GenBank/DDBJ databases">
        <authorList>
            <person name="Braso-Vives M."/>
        </authorList>
    </citation>
    <scope>NUCLEOTIDE SEQUENCE</scope>
</reference>
<dbReference type="GO" id="GO:0003676">
    <property type="term" value="F:nucleic acid binding"/>
    <property type="evidence" value="ECO:0007669"/>
    <property type="project" value="InterPro"/>
</dbReference>
<comment type="subunit">
    <text evidence="9">Component of nuclear RNase P and RNase MRP complexes. RNase P consists of a catalytic RNA moiety and 10 different protein chains; POP1, POP4, POP5, POP7, RPP14, RPP21, RPP25, RPP30, RPP38 and RPP40. Within the RNase P complex, POP1, POP7 and RPP25 form the 'finger' subcomplex, POP5, RPP14, RPP40 and homodimeric RPP30 form the 'palm' subcomplex, and RPP21, POP4 and RPP38 form the 'wrist' subcomplex. All subunits of the RNase P complex interact with the catalytic RNA. Several subunits of RNase P are also part of the RNase MRP complex. RNase MRP consists of a catalytic RNA moiety and about 8 protein subunits; POP1, POP7, RPP25, RPP30, RPP38, RPP40 and possibly also POP4 and POP5. Interacts with SMN1. POP7 forms a heterodimer with RPP25 that binds to the P3 stem loop of the catalytic RNA.</text>
</comment>
<dbReference type="Gene3D" id="3.30.110.20">
    <property type="entry name" value="Alba-like domain"/>
    <property type="match status" value="1"/>
</dbReference>
<comment type="similarity">
    <text evidence="3">Belongs to the histone-like Alba family.</text>
</comment>
<sequence length="150" mass="16936">MPEATSKRVGDSLSNKKDKKSGEKLADTVPPMDEEEYQLRKRLPRKLPKRKNDIYVNMQSNFKGQLERAQRMLDAGSNEVFIHGLGHAINRAINIALQLKTRGLGTIEVSTNTSTVELIDDLYPEKSDVSEEVQSRNNSAVHIRVFRLSS</sequence>
<evidence type="ECO:0000256" key="10">
    <source>
        <dbReference type="ARBA" id="ARBA00068472"/>
    </source>
</evidence>
<dbReference type="OrthoDB" id="416729at2759"/>
<evidence type="ECO:0000313" key="13">
    <source>
        <dbReference type="Proteomes" id="UP000838412"/>
    </source>
</evidence>
<evidence type="ECO:0000256" key="9">
    <source>
        <dbReference type="ARBA" id="ARBA00064615"/>
    </source>
</evidence>
<dbReference type="InterPro" id="IPR014612">
    <property type="entry name" value="Pop7/Rpp20"/>
</dbReference>
<dbReference type="GO" id="GO:0001682">
    <property type="term" value="P:tRNA 5'-leader removal"/>
    <property type="evidence" value="ECO:0007669"/>
    <property type="project" value="InterPro"/>
</dbReference>
<dbReference type="GO" id="GO:0005655">
    <property type="term" value="C:nucleolar ribonuclease P complex"/>
    <property type="evidence" value="ECO:0007669"/>
    <property type="project" value="InterPro"/>
</dbReference>
<gene>
    <name evidence="12" type="primary">POP7</name>
    <name evidence="12" type="ORF">BLAG_LOCUS18520</name>
</gene>
<organism evidence="12 13">
    <name type="scientific">Branchiostoma lanceolatum</name>
    <name type="common">Common lancelet</name>
    <name type="synonym">Amphioxus lanceolatum</name>
    <dbReference type="NCBI Taxonomy" id="7740"/>
    <lineage>
        <taxon>Eukaryota</taxon>
        <taxon>Metazoa</taxon>
        <taxon>Chordata</taxon>
        <taxon>Cephalochordata</taxon>
        <taxon>Leptocardii</taxon>
        <taxon>Amphioxiformes</taxon>
        <taxon>Branchiostomatidae</taxon>
        <taxon>Branchiostoma</taxon>
    </lineage>
</organism>
<evidence type="ECO:0000256" key="1">
    <source>
        <dbReference type="ARBA" id="ARBA00004463"/>
    </source>
</evidence>
<feature type="region of interest" description="Disordered" evidence="11">
    <location>
        <begin position="1"/>
        <end position="35"/>
    </location>
</feature>
<keyword evidence="5" id="KW-0698">rRNA processing</keyword>
<accession>A0A8J9ZVA3</accession>
<keyword evidence="7" id="KW-0539">Nucleus</keyword>
<dbReference type="EMBL" id="OV696689">
    <property type="protein sequence ID" value="CAH1264020.1"/>
    <property type="molecule type" value="Genomic_DNA"/>
</dbReference>
<dbReference type="FunFam" id="3.30.110.20:FF:000002">
    <property type="entry name" value="Ribonuclease P protein subunit p20"/>
    <property type="match status" value="1"/>
</dbReference>
<dbReference type="GO" id="GO:0000172">
    <property type="term" value="C:ribonuclease MRP complex"/>
    <property type="evidence" value="ECO:0007669"/>
    <property type="project" value="InterPro"/>
</dbReference>
<feature type="compositionally biased region" description="Basic and acidic residues" evidence="11">
    <location>
        <begin position="1"/>
        <end position="26"/>
    </location>
</feature>
<keyword evidence="6" id="KW-0819">tRNA processing</keyword>
<evidence type="ECO:0000313" key="12">
    <source>
        <dbReference type="EMBL" id="CAH1264020.1"/>
    </source>
</evidence>
<evidence type="ECO:0000256" key="6">
    <source>
        <dbReference type="ARBA" id="ARBA00022694"/>
    </source>
</evidence>
<evidence type="ECO:0000256" key="2">
    <source>
        <dbReference type="ARBA" id="ARBA00004604"/>
    </source>
</evidence>
<protein>
    <recommendedName>
        <fullName evidence="10">Ribonuclease P protein subunit p20</fullName>
    </recommendedName>
</protein>
<comment type="function">
    <text evidence="8">Component of ribonuclease P, a ribonucleoprotein complex that generates mature tRNA molecules by cleaving their 5'-ends. Also a component of the MRP ribonuclease complex, which cleaves pre-rRNA sequences.</text>
</comment>
<comment type="subcellular location">
    <subcellularLocation>
        <location evidence="1">Cytoplasmic granule</location>
    </subcellularLocation>
    <subcellularLocation>
        <location evidence="2">Nucleus</location>
        <location evidence="2">Nucleolus</location>
    </subcellularLocation>
</comment>
<evidence type="ECO:0000256" key="8">
    <source>
        <dbReference type="ARBA" id="ARBA00053284"/>
    </source>
</evidence>
<keyword evidence="4" id="KW-0963">Cytoplasm</keyword>
<evidence type="ECO:0000256" key="7">
    <source>
        <dbReference type="ARBA" id="ARBA00023242"/>
    </source>
</evidence>
<dbReference type="SUPFAM" id="SSF82704">
    <property type="entry name" value="AlbA-like"/>
    <property type="match status" value="1"/>
</dbReference>
<name>A0A8J9ZVA3_BRALA</name>